<dbReference type="WBParaSite" id="Hba_03551">
    <property type="protein sequence ID" value="Hba_03551"/>
    <property type="gene ID" value="Hba_03551"/>
</dbReference>
<dbReference type="Proteomes" id="UP000095283">
    <property type="component" value="Unplaced"/>
</dbReference>
<name>A0A1I7WF07_HETBA</name>
<dbReference type="AlphaFoldDB" id="A0A1I7WF07"/>
<proteinExistence type="predicted"/>
<protein>
    <submittedName>
        <fullName evidence="2">AraC family transcriptional regulator</fullName>
    </submittedName>
</protein>
<organism evidence="1 2">
    <name type="scientific">Heterorhabditis bacteriophora</name>
    <name type="common">Entomopathogenic nematode worm</name>
    <dbReference type="NCBI Taxonomy" id="37862"/>
    <lineage>
        <taxon>Eukaryota</taxon>
        <taxon>Metazoa</taxon>
        <taxon>Ecdysozoa</taxon>
        <taxon>Nematoda</taxon>
        <taxon>Chromadorea</taxon>
        <taxon>Rhabditida</taxon>
        <taxon>Rhabditina</taxon>
        <taxon>Rhabditomorpha</taxon>
        <taxon>Strongyloidea</taxon>
        <taxon>Heterorhabditidae</taxon>
        <taxon>Heterorhabditis</taxon>
    </lineage>
</organism>
<evidence type="ECO:0000313" key="1">
    <source>
        <dbReference type="Proteomes" id="UP000095283"/>
    </source>
</evidence>
<reference evidence="2" key="1">
    <citation type="submission" date="2016-11" db="UniProtKB">
        <authorList>
            <consortium name="WormBaseParasite"/>
        </authorList>
    </citation>
    <scope>IDENTIFICATION</scope>
</reference>
<keyword evidence="1" id="KW-1185">Reference proteome</keyword>
<accession>A0A1I7WF07</accession>
<evidence type="ECO:0000313" key="2">
    <source>
        <dbReference type="WBParaSite" id="Hba_03551"/>
    </source>
</evidence>
<sequence>MRLEVIHDEPQLRLINADVLLGLFSNTHYIAKSIGFRSDDFDGQMSLQQKSGNCY</sequence>